<dbReference type="Proteomes" id="UP001596289">
    <property type="component" value="Unassembled WGS sequence"/>
</dbReference>
<sequence>MRSFSYIGLKNYLATLENFSEVEVIVMESPSRSYQVCLHKLQDLERLTTKAIFNVDCQAIKQ</sequence>
<evidence type="ECO:0000313" key="2">
    <source>
        <dbReference type="Proteomes" id="UP001596289"/>
    </source>
</evidence>
<proteinExistence type="predicted"/>
<protein>
    <submittedName>
        <fullName evidence="1">Uncharacterized protein</fullName>
    </submittedName>
</protein>
<gene>
    <name evidence="1" type="ORF">ACFQGP_03185</name>
</gene>
<dbReference type="RefSeq" id="WP_125551387.1">
    <property type="nucleotide sequence ID" value="NZ_JBHSSL010000020.1"/>
</dbReference>
<evidence type="ECO:0000313" key="1">
    <source>
        <dbReference type="EMBL" id="MFC6169581.1"/>
    </source>
</evidence>
<keyword evidence="2" id="KW-1185">Reference proteome</keyword>
<name>A0ABW1RBU4_9LACO</name>
<dbReference type="EMBL" id="JBHSSL010000020">
    <property type="protein sequence ID" value="MFC6169581.1"/>
    <property type="molecule type" value="Genomic_DNA"/>
</dbReference>
<organism evidence="1 2">
    <name type="scientific">Loigolactobacillus jiayinensis</name>
    <dbReference type="NCBI Taxonomy" id="2486016"/>
    <lineage>
        <taxon>Bacteria</taxon>
        <taxon>Bacillati</taxon>
        <taxon>Bacillota</taxon>
        <taxon>Bacilli</taxon>
        <taxon>Lactobacillales</taxon>
        <taxon>Lactobacillaceae</taxon>
        <taxon>Loigolactobacillus</taxon>
    </lineage>
</organism>
<accession>A0ABW1RBU4</accession>
<comment type="caution">
    <text evidence="1">The sequence shown here is derived from an EMBL/GenBank/DDBJ whole genome shotgun (WGS) entry which is preliminary data.</text>
</comment>
<reference evidence="2" key="1">
    <citation type="journal article" date="2019" name="Int. J. Syst. Evol. Microbiol.">
        <title>The Global Catalogue of Microorganisms (GCM) 10K type strain sequencing project: providing services to taxonomists for standard genome sequencing and annotation.</title>
        <authorList>
            <consortium name="The Broad Institute Genomics Platform"/>
            <consortium name="The Broad Institute Genome Sequencing Center for Infectious Disease"/>
            <person name="Wu L."/>
            <person name="Ma J."/>
        </authorList>
    </citation>
    <scope>NUCLEOTIDE SEQUENCE [LARGE SCALE GENOMIC DNA]</scope>
    <source>
        <strain evidence="2">CCM 8904</strain>
    </source>
</reference>